<feature type="transmembrane region" description="Helical" evidence="1">
    <location>
        <begin position="72"/>
        <end position="93"/>
    </location>
</feature>
<evidence type="ECO:0000313" key="2">
    <source>
        <dbReference type="EMBL" id="GIY68845.1"/>
    </source>
</evidence>
<evidence type="ECO:0000313" key="3">
    <source>
        <dbReference type="Proteomes" id="UP001054945"/>
    </source>
</evidence>
<name>A0AAV4VEY8_CAEEX</name>
<keyword evidence="1" id="KW-0812">Transmembrane</keyword>
<evidence type="ECO:0000256" key="1">
    <source>
        <dbReference type="SAM" id="Phobius"/>
    </source>
</evidence>
<accession>A0AAV4VEY8</accession>
<comment type="caution">
    <text evidence="2">The sequence shown here is derived from an EMBL/GenBank/DDBJ whole genome shotgun (WGS) entry which is preliminary data.</text>
</comment>
<dbReference type="EMBL" id="BPLR01014452">
    <property type="protein sequence ID" value="GIY68845.1"/>
    <property type="molecule type" value="Genomic_DNA"/>
</dbReference>
<sequence length="103" mass="11554">MWPIRSFATPVLDAARSETVAQLQGRDCLAQHLFRIQPPLRFRGCPASAPPSSLICRGCPASERTYGRTLKFILLCFVHYALLYFNGICLSLGEKSQQILQKL</sequence>
<gene>
    <name evidence="2" type="ORF">CEXT_97511</name>
</gene>
<protein>
    <submittedName>
        <fullName evidence="2">Uncharacterized protein</fullName>
    </submittedName>
</protein>
<organism evidence="2 3">
    <name type="scientific">Caerostris extrusa</name>
    <name type="common">Bark spider</name>
    <name type="synonym">Caerostris bankana</name>
    <dbReference type="NCBI Taxonomy" id="172846"/>
    <lineage>
        <taxon>Eukaryota</taxon>
        <taxon>Metazoa</taxon>
        <taxon>Ecdysozoa</taxon>
        <taxon>Arthropoda</taxon>
        <taxon>Chelicerata</taxon>
        <taxon>Arachnida</taxon>
        <taxon>Araneae</taxon>
        <taxon>Araneomorphae</taxon>
        <taxon>Entelegynae</taxon>
        <taxon>Araneoidea</taxon>
        <taxon>Araneidae</taxon>
        <taxon>Caerostris</taxon>
    </lineage>
</organism>
<proteinExistence type="predicted"/>
<keyword evidence="3" id="KW-1185">Reference proteome</keyword>
<reference evidence="2 3" key="1">
    <citation type="submission" date="2021-06" db="EMBL/GenBank/DDBJ databases">
        <title>Caerostris extrusa draft genome.</title>
        <authorList>
            <person name="Kono N."/>
            <person name="Arakawa K."/>
        </authorList>
    </citation>
    <scope>NUCLEOTIDE SEQUENCE [LARGE SCALE GENOMIC DNA]</scope>
</reference>
<dbReference type="AlphaFoldDB" id="A0AAV4VEY8"/>
<keyword evidence="1" id="KW-0472">Membrane</keyword>
<dbReference type="Proteomes" id="UP001054945">
    <property type="component" value="Unassembled WGS sequence"/>
</dbReference>
<keyword evidence="1" id="KW-1133">Transmembrane helix</keyword>